<proteinExistence type="predicted"/>
<dbReference type="Gene3D" id="3.40.50.300">
    <property type="entry name" value="P-loop containing nucleotide triphosphate hydrolases"/>
    <property type="match status" value="2"/>
</dbReference>
<feature type="signal peptide" evidence="2">
    <location>
        <begin position="1"/>
        <end position="16"/>
    </location>
</feature>
<sequence>MRAHIVIALIFGFVLGLLLGRASLASENRHLDDLDSFNQLLPKRVGTPQHVTIAQEIATPEDADTLEPALVFHHNHKAGGTSIKTAFERTLCKSPRSCIWFEANRSKLILGRGSPKDAVSPDYLFTASMEERMKLRVIVATDNLWTGVCSFLPRRCVYFTTMRSPLYQHISFWNFLCVAGKQNHSGWNATELRLGRCERSLTTWPKPFVYAKLAGYHGPRAKHYDETTLALEKDGASIGDFWRMGFADGALLKKKFYPHFKETMSAAVNMSPANVVPHETNVSEELAYELETSSRGGGTLGEAEGVDGPKPSTNPITFPDGPDPPLLLADAMLRATWARCDRPCFLALWCGFAAGLFLGRGLGLAGTAGPPQAGAEQALRHEAVLAGAALPERGEASPGVGRTGAGEKTICGWVLGILAIAWKRGVKDGTASPLPRCNLKDHTLGPLPSERCVKQAAQEASARASKEALEPAIVFHHNHKAGGTSIKSAFQTTLCRRPKSCILFQRNTSTLLTRRVLLKKERIKRDFLFTASMEEKMKVRLIVADRFWTGVCSFLPRPCLYFTTMRSPLYHHLSYWNFLCVGGQQNHMGWNATELRLGRCERPFIDWPISPTHLKMAGNSGGKHSHRMDPQALLAETVEHAKTNLGHACTWHLQAHSLQAGLVLLKKKLDPHFRETLSMAVNMSPANAHPHPSNVSEDLAYELETSTADGGTMWANIVIWGHSIAIQRAQWQRELLFC</sequence>
<dbReference type="EMBL" id="CAXAMM010012080">
    <property type="protein sequence ID" value="CAK9027869.1"/>
    <property type="molecule type" value="Genomic_DNA"/>
</dbReference>
<evidence type="ECO:0000313" key="4">
    <source>
        <dbReference type="Proteomes" id="UP001642464"/>
    </source>
</evidence>
<evidence type="ECO:0000256" key="2">
    <source>
        <dbReference type="SAM" id="SignalP"/>
    </source>
</evidence>
<comment type="caution">
    <text evidence="3">The sequence shown here is derived from an EMBL/GenBank/DDBJ whole genome shotgun (WGS) entry which is preliminary data.</text>
</comment>
<protein>
    <submittedName>
        <fullName evidence="3">Uncharacterized protein</fullName>
    </submittedName>
</protein>
<keyword evidence="2" id="KW-0732">Signal</keyword>
<name>A0ABP0KLY9_9DINO</name>
<evidence type="ECO:0000313" key="3">
    <source>
        <dbReference type="EMBL" id="CAK9027869.1"/>
    </source>
</evidence>
<accession>A0ABP0KLY9</accession>
<feature type="region of interest" description="Disordered" evidence="1">
    <location>
        <begin position="291"/>
        <end position="312"/>
    </location>
</feature>
<feature type="chain" id="PRO_5046570091" evidence="2">
    <location>
        <begin position="17"/>
        <end position="738"/>
    </location>
</feature>
<organism evidence="3 4">
    <name type="scientific">Durusdinium trenchii</name>
    <dbReference type="NCBI Taxonomy" id="1381693"/>
    <lineage>
        <taxon>Eukaryota</taxon>
        <taxon>Sar</taxon>
        <taxon>Alveolata</taxon>
        <taxon>Dinophyceae</taxon>
        <taxon>Suessiales</taxon>
        <taxon>Symbiodiniaceae</taxon>
        <taxon>Durusdinium</taxon>
    </lineage>
</organism>
<dbReference type="InterPro" id="IPR027417">
    <property type="entry name" value="P-loop_NTPase"/>
</dbReference>
<dbReference type="Proteomes" id="UP001642464">
    <property type="component" value="Unassembled WGS sequence"/>
</dbReference>
<keyword evidence="4" id="KW-1185">Reference proteome</keyword>
<evidence type="ECO:0000256" key="1">
    <source>
        <dbReference type="SAM" id="MobiDB-lite"/>
    </source>
</evidence>
<reference evidence="3 4" key="1">
    <citation type="submission" date="2024-02" db="EMBL/GenBank/DDBJ databases">
        <authorList>
            <person name="Chen Y."/>
            <person name="Shah S."/>
            <person name="Dougan E. K."/>
            <person name="Thang M."/>
            <person name="Chan C."/>
        </authorList>
    </citation>
    <scope>NUCLEOTIDE SEQUENCE [LARGE SCALE GENOMIC DNA]</scope>
</reference>
<gene>
    <name evidence="3" type="ORF">SCF082_LOCUS18122</name>
</gene>